<dbReference type="InterPro" id="IPR000182">
    <property type="entry name" value="GNAT_dom"/>
</dbReference>
<organism evidence="2 3">
    <name type="scientific">Kitasatospora phosalacinea</name>
    <dbReference type="NCBI Taxonomy" id="2065"/>
    <lineage>
        <taxon>Bacteria</taxon>
        <taxon>Bacillati</taxon>
        <taxon>Actinomycetota</taxon>
        <taxon>Actinomycetes</taxon>
        <taxon>Kitasatosporales</taxon>
        <taxon>Streptomycetaceae</taxon>
        <taxon>Kitasatospora</taxon>
    </lineage>
</organism>
<feature type="domain" description="N-acetyltransferase" evidence="1">
    <location>
        <begin position="170"/>
        <end position="299"/>
    </location>
</feature>
<dbReference type="RefSeq" id="WP_380330930.1">
    <property type="nucleotide sequence ID" value="NZ_JBHYPW010000073.1"/>
</dbReference>
<gene>
    <name evidence="2" type="ORF">ACFW6T_27440</name>
</gene>
<dbReference type="CDD" id="cd04301">
    <property type="entry name" value="NAT_SF"/>
    <property type="match status" value="1"/>
</dbReference>
<dbReference type="EMBL" id="JBHYPX010000066">
    <property type="protein sequence ID" value="MFE1355718.1"/>
    <property type="molecule type" value="Genomic_DNA"/>
</dbReference>
<evidence type="ECO:0000313" key="3">
    <source>
        <dbReference type="Proteomes" id="UP001599542"/>
    </source>
</evidence>
<dbReference type="InterPro" id="IPR016181">
    <property type="entry name" value="Acyl_CoA_acyltransferase"/>
</dbReference>
<evidence type="ECO:0000259" key="1">
    <source>
        <dbReference type="PROSITE" id="PS51186"/>
    </source>
</evidence>
<dbReference type="SUPFAM" id="SSF55729">
    <property type="entry name" value="Acyl-CoA N-acyltransferases (Nat)"/>
    <property type="match status" value="1"/>
</dbReference>
<evidence type="ECO:0000313" key="2">
    <source>
        <dbReference type="EMBL" id="MFE1355718.1"/>
    </source>
</evidence>
<name>A0ABW6GSH4_9ACTN</name>
<dbReference type="Proteomes" id="UP001599542">
    <property type="component" value="Unassembled WGS sequence"/>
</dbReference>
<proteinExistence type="predicted"/>
<dbReference type="Gene3D" id="3.40.630.30">
    <property type="match status" value="1"/>
</dbReference>
<reference evidence="2 3" key="1">
    <citation type="submission" date="2024-09" db="EMBL/GenBank/DDBJ databases">
        <title>The Natural Products Discovery Center: Release of the First 8490 Sequenced Strains for Exploring Actinobacteria Biosynthetic Diversity.</title>
        <authorList>
            <person name="Kalkreuter E."/>
            <person name="Kautsar S.A."/>
            <person name="Yang D."/>
            <person name="Bader C.D."/>
            <person name="Teijaro C.N."/>
            <person name="Fluegel L."/>
            <person name="Davis C.M."/>
            <person name="Simpson J.R."/>
            <person name="Lauterbach L."/>
            <person name="Steele A.D."/>
            <person name="Gui C."/>
            <person name="Meng S."/>
            <person name="Li G."/>
            <person name="Viehrig K."/>
            <person name="Ye F."/>
            <person name="Su P."/>
            <person name="Kiefer A.F."/>
            <person name="Nichols A."/>
            <person name="Cepeda A.J."/>
            <person name="Yan W."/>
            <person name="Fan B."/>
            <person name="Jiang Y."/>
            <person name="Adhikari A."/>
            <person name="Zheng C.-J."/>
            <person name="Schuster L."/>
            <person name="Cowan T.M."/>
            <person name="Smanski M.J."/>
            <person name="Chevrette M.G."/>
            <person name="De Carvalho L.P.S."/>
            <person name="Shen B."/>
        </authorList>
    </citation>
    <scope>NUCLEOTIDE SEQUENCE [LARGE SCALE GENOMIC DNA]</scope>
    <source>
        <strain evidence="2 3">NPDC058753</strain>
    </source>
</reference>
<keyword evidence="3" id="KW-1185">Reference proteome</keyword>
<protein>
    <submittedName>
        <fullName evidence="2">GNAT family N-acetyltransferase</fullName>
    </submittedName>
</protein>
<sequence>MRETNHPLTSGSEAVLARLETYYDAVPRFSATTEEHGPFTLFVRTGQGWHYYGRPALGGPGTFTAEDVERVRARQRELGAPESFEWVHETTPALRAAAEAAGLEVHEHPLLVLDLDAPAVDAPTSADARTAADGAAAAADGPEVRVVTPDDPLLPSAVMLPHLAFAEAGTRIGTAGPEQLAEAVRAPESEVATARMAERIAAGRTVLAATVGPDGAATASGCHQPVGEVSEIVAVATLPALRRQGLAHRVTSHLVEHARTAGVRTVFLSASDADVARIYESVGFRRIATALIAEPPATD</sequence>
<accession>A0ABW6GSH4</accession>
<dbReference type="Pfam" id="PF00583">
    <property type="entry name" value="Acetyltransf_1"/>
    <property type="match status" value="1"/>
</dbReference>
<comment type="caution">
    <text evidence="2">The sequence shown here is derived from an EMBL/GenBank/DDBJ whole genome shotgun (WGS) entry which is preliminary data.</text>
</comment>
<dbReference type="PROSITE" id="PS51186">
    <property type="entry name" value="GNAT"/>
    <property type="match status" value="1"/>
</dbReference>